<keyword evidence="5 8" id="KW-0418">Kinase</keyword>
<evidence type="ECO:0000256" key="5">
    <source>
        <dbReference type="ARBA" id="ARBA00022777"/>
    </source>
</evidence>
<dbReference type="PROSITE" id="PS00469">
    <property type="entry name" value="NDPK"/>
    <property type="match status" value="1"/>
</dbReference>
<evidence type="ECO:0000256" key="4">
    <source>
        <dbReference type="ARBA" id="ARBA00022741"/>
    </source>
</evidence>
<dbReference type="GO" id="GO:0005524">
    <property type="term" value="F:ATP binding"/>
    <property type="evidence" value="ECO:0007669"/>
    <property type="project" value="UniProtKB-KW"/>
</dbReference>
<organism evidence="10 11">
    <name type="scientific">Candidatus Lloydbacteria bacterium RIFCSPHIGHO2_02_FULL_51_22</name>
    <dbReference type="NCBI Taxonomy" id="1798663"/>
    <lineage>
        <taxon>Bacteria</taxon>
        <taxon>Candidatus Lloydiibacteriota</taxon>
    </lineage>
</organism>
<evidence type="ECO:0000313" key="11">
    <source>
        <dbReference type="Proteomes" id="UP000178099"/>
    </source>
</evidence>
<dbReference type="InterPro" id="IPR023005">
    <property type="entry name" value="Nucleoside_diP_kinase_AS"/>
</dbReference>
<dbReference type="PROSITE" id="PS51374">
    <property type="entry name" value="NDPK_LIKE"/>
    <property type="match status" value="1"/>
</dbReference>
<dbReference type="AlphaFoldDB" id="A0A1G2D9I8"/>
<comment type="caution">
    <text evidence="7">Lacks conserved residue(s) required for the propagation of feature annotation.</text>
</comment>
<evidence type="ECO:0000313" key="10">
    <source>
        <dbReference type="EMBL" id="OGZ10213.1"/>
    </source>
</evidence>
<gene>
    <name evidence="10" type="ORF">A3D67_03125</name>
</gene>
<dbReference type="SMART" id="SM00562">
    <property type="entry name" value="NDK"/>
    <property type="match status" value="1"/>
</dbReference>
<evidence type="ECO:0000256" key="7">
    <source>
        <dbReference type="PROSITE-ProRule" id="PRU00706"/>
    </source>
</evidence>
<accession>A0A1G2D9I8</accession>
<evidence type="ECO:0000256" key="2">
    <source>
        <dbReference type="ARBA" id="ARBA00008142"/>
    </source>
</evidence>
<sequence length="196" mass="21672">MEPISHEVQETTHERTLVILKPDAVERRLVGAIVARFESLPFEIIAMKLLRAHRMHLDKHFPNTKEWIRNMGTRACERLVKELNMDPAAKFGTSNPDEVGRKIAEGCRQYYASGPLCALVLQGHDVVRAVRALIGNTLPSKAAKGTIRGDFGEPEDMGKLILGAARNLIHASDSPAEAEREIAVWFSPAEILSAEG</sequence>
<proteinExistence type="inferred from homology"/>
<keyword evidence="3 8" id="KW-0808">Transferase</keyword>
<keyword evidence="6 8" id="KW-0067">ATP-binding</keyword>
<comment type="similarity">
    <text evidence="2 7">Belongs to the NDK family.</text>
</comment>
<comment type="cofactor">
    <cofactor evidence="1">
        <name>Mg(2+)</name>
        <dbReference type="ChEBI" id="CHEBI:18420"/>
    </cofactor>
</comment>
<comment type="caution">
    <text evidence="10">The sequence shown here is derived from an EMBL/GenBank/DDBJ whole genome shotgun (WGS) entry which is preliminary data.</text>
</comment>
<protein>
    <recommendedName>
        <fullName evidence="8">Nucleoside diphosphate kinase</fullName>
        <ecNumber evidence="8">2.7.4.6</ecNumber>
    </recommendedName>
</protein>
<comment type="catalytic activity">
    <reaction evidence="8">
        <text>a 2'-deoxyribonucleoside 5'-diphosphate + ATP = a 2'-deoxyribonucleoside 5'-triphosphate + ADP</text>
        <dbReference type="Rhea" id="RHEA:44640"/>
        <dbReference type="ChEBI" id="CHEBI:30616"/>
        <dbReference type="ChEBI" id="CHEBI:61560"/>
        <dbReference type="ChEBI" id="CHEBI:73316"/>
        <dbReference type="ChEBI" id="CHEBI:456216"/>
        <dbReference type="EC" id="2.7.4.6"/>
    </reaction>
</comment>
<dbReference type="GO" id="GO:0004550">
    <property type="term" value="F:nucleoside diphosphate kinase activity"/>
    <property type="evidence" value="ECO:0007669"/>
    <property type="project" value="UniProtKB-EC"/>
</dbReference>
<evidence type="ECO:0000256" key="1">
    <source>
        <dbReference type="ARBA" id="ARBA00001946"/>
    </source>
</evidence>
<dbReference type="EC" id="2.7.4.6" evidence="8"/>
<dbReference type="InterPro" id="IPR036850">
    <property type="entry name" value="NDK-like_dom_sf"/>
</dbReference>
<name>A0A1G2D9I8_9BACT</name>
<evidence type="ECO:0000256" key="8">
    <source>
        <dbReference type="RuleBase" id="RU004013"/>
    </source>
</evidence>
<dbReference type="EMBL" id="MHLN01000042">
    <property type="protein sequence ID" value="OGZ10213.1"/>
    <property type="molecule type" value="Genomic_DNA"/>
</dbReference>
<evidence type="ECO:0000259" key="9">
    <source>
        <dbReference type="SMART" id="SM00562"/>
    </source>
</evidence>
<dbReference type="Gene3D" id="3.30.70.141">
    <property type="entry name" value="Nucleoside diphosphate kinase-like domain"/>
    <property type="match status" value="1"/>
</dbReference>
<evidence type="ECO:0000256" key="6">
    <source>
        <dbReference type="ARBA" id="ARBA00022840"/>
    </source>
</evidence>
<keyword evidence="4 8" id="KW-0547">Nucleotide-binding</keyword>
<reference evidence="10 11" key="1">
    <citation type="journal article" date="2016" name="Nat. Commun.">
        <title>Thousands of microbial genomes shed light on interconnected biogeochemical processes in an aquifer system.</title>
        <authorList>
            <person name="Anantharaman K."/>
            <person name="Brown C.T."/>
            <person name="Hug L.A."/>
            <person name="Sharon I."/>
            <person name="Castelle C.J."/>
            <person name="Probst A.J."/>
            <person name="Thomas B.C."/>
            <person name="Singh A."/>
            <person name="Wilkins M.J."/>
            <person name="Karaoz U."/>
            <person name="Brodie E.L."/>
            <person name="Williams K.H."/>
            <person name="Hubbard S.S."/>
            <person name="Banfield J.F."/>
        </authorList>
    </citation>
    <scope>NUCLEOTIDE SEQUENCE [LARGE SCALE GENOMIC DNA]</scope>
</reference>
<dbReference type="InterPro" id="IPR034907">
    <property type="entry name" value="NDK-like_dom"/>
</dbReference>
<feature type="domain" description="Nucleoside diphosphate kinase-like" evidence="9">
    <location>
        <begin position="13"/>
        <end position="193"/>
    </location>
</feature>
<dbReference type="Proteomes" id="UP000178099">
    <property type="component" value="Unassembled WGS sequence"/>
</dbReference>
<dbReference type="SUPFAM" id="SSF54919">
    <property type="entry name" value="Nucleoside diphosphate kinase, NDK"/>
    <property type="match status" value="1"/>
</dbReference>
<dbReference type="PANTHER" id="PTHR11349">
    <property type="entry name" value="NUCLEOSIDE DIPHOSPHATE KINASE"/>
    <property type="match status" value="1"/>
</dbReference>
<dbReference type="Pfam" id="PF00334">
    <property type="entry name" value="NDK"/>
    <property type="match status" value="2"/>
</dbReference>
<evidence type="ECO:0000256" key="3">
    <source>
        <dbReference type="ARBA" id="ARBA00022679"/>
    </source>
</evidence>